<feature type="transmembrane region" description="Helical" evidence="5">
    <location>
        <begin position="83"/>
        <end position="101"/>
    </location>
</feature>
<keyword evidence="1 5" id="KW-0812">Transmembrane</keyword>
<dbReference type="SUPFAM" id="SSF103473">
    <property type="entry name" value="MFS general substrate transporter"/>
    <property type="match status" value="2"/>
</dbReference>
<dbReference type="InterPro" id="IPR036259">
    <property type="entry name" value="MFS_trans_sf"/>
</dbReference>
<feature type="region of interest" description="Disordered" evidence="4">
    <location>
        <begin position="434"/>
        <end position="462"/>
    </location>
</feature>
<accession>A0ABD0LAX6</accession>
<feature type="compositionally biased region" description="Low complexity" evidence="4">
    <location>
        <begin position="41"/>
        <end position="51"/>
    </location>
</feature>
<evidence type="ECO:0000256" key="4">
    <source>
        <dbReference type="SAM" id="MobiDB-lite"/>
    </source>
</evidence>
<feature type="transmembrane region" description="Helical" evidence="5">
    <location>
        <begin position="541"/>
        <end position="564"/>
    </location>
</feature>
<comment type="caution">
    <text evidence="6">The sequence shown here is derived from an EMBL/GenBank/DDBJ whole genome shotgun (WGS) entry which is preliminary data.</text>
</comment>
<feature type="transmembrane region" description="Helical" evidence="5">
    <location>
        <begin position="514"/>
        <end position="534"/>
    </location>
</feature>
<proteinExistence type="predicted"/>
<feature type="compositionally biased region" description="Basic residues" evidence="4">
    <location>
        <begin position="434"/>
        <end position="444"/>
    </location>
</feature>
<evidence type="ECO:0000313" key="7">
    <source>
        <dbReference type="Proteomes" id="UP001519460"/>
    </source>
</evidence>
<reference evidence="6 7" key="1">
    <citation type="journal article" date="2023" name="Sci. Data">
        <title>Genome assembly of the Korean intertidal mud-creeper Batillaria attramentaria.</title>
        <authorList>
            <person name="Patra A.K."/>
            <person name="Ho P.T."/>
            <person name="Jun S."/>
            <person name="Lee S.J."/>
            <person name="Kim Y."/>
            <person name="Won Y.J."/>
        </authorList>
    </citation>
    <scope>NUCLEOTIDE SEQUENCE [LARGE SCALE GENOMIC DNA]</scope>
    <source>
        <strain evidence="6">Wonlab-2016</strain>
    </source>
</reference>
<protein>
    <submittedName>
        <fullName evidence="6">Uncharacterized protein</fullName>
    </submittedName>
</protein>
<feature type="transmembrane region" description="Helical" evidence="5">
    <location>
        <begin position="631"/>
        <end position="655"/>
    </location>
</feature>
<feature type="transmembrane region" description="Helical" evidence="5">
    <location>
        <begin position="570"/>
        <end position="592"/>
    </location>
</feature>
<keyword evidence="7" id="KW-1185">Reference proteome</keyword>
<organism evidence="6 7">
    <name type="scientific">Batillaria attramentaria</name>
    <dbReference type="NCBI Taxonomy" id="370345"/>
    <lineage>
        <taxon>Eukaryota</taxon>
        <taxon>Metazoa</taxon>
        <taxon>Spiralia</taxon>
        <taxon>Lophotrochozoa</taxon>
        <taxon>Mollusca</taxon>
        <taxon>Gastropoda</taxon>
        <taxon>Caenogastropoda</taxon>
        <taxon>Sorbeoconcha</taxon>
        <taxon>Cerithioidea</taxon>
        <taxon>Batillariidae</taxon>
        <taxon>Batillaria</taxon>
    </lineage>
</organism>
<evidence type="ECO:0000256" key="3">
    <source>
        <dbReference type="ARBA" id="ARBA00023136"/>
    </source>
</evidence>
<evidence type="ECO:0000256" key="2">
    <source>
        <dbReference type="ARBA" id="ARBA00022989"/>
    </source>
</evidence>
<dbReference type="Proteomes" id="UP001519460">
    <property type="component" value="Unassembled WGS sequence"/>
</dbReference>
<dbReference type="EMBL" id="JACVVK020000068">
    <property type="protein sequence ID" value="KAK7496302.1"/>
    <property type="molecule type" value="Genomic_DNA"/>
</dbReference>
<dbReference type="InterPro" id="IPR011701">
    <property type="entry name" value="MFS"/>
</dbReference>
<dbReference type="Pfam" id="PF07690">
    <property type="entry name" value="MFS_1"/>
    <property type="match status" value="1"/>
</dbReference>
<sequence>MRQFATVVDREATIMSNGNVKEERESDQDLPPTLDYDGNAPETTTVTPLTTVDEDGTQQDDGHIGGQRGWRSKLRDQNFRRKLRKTLWLCISYVAIGVIAAQRGPAFLDLQLITNTNVQQASAFFTAGSVGWVVGSLSGGLVYDLLSKSLLLILGVAGMAVTTVATPFCTMYALMVAVSFLGAITGGMVDTAGNAEIIRIWGSGGGSAMQAIHFSFAFGGVIAPLFTEPFLAPRAGAGHSNVTTFPATERVHFDGSYAESGHLNATTTPMEHLHFLSPSATGGPANTTRLPGLFPYVTDKPEWTLEETHLQAEMSGPSTAKVPDAGRRTAWTSLPDWIAAVNTSGPQVILVEDRTQEHVHQLNDRGFNQSEHNASAVTTGLWGGFQNATGDVTDASQHTRVHYAFLIAGLVAFVSAVLLLVEYLSNNKDCKKKWRRRRKQRSRRRSGDTEDKKKDGEKNGPGGSRLVMPRVVYVLVLVWVCTFYMLYVATEDTFVLYLSTFAVMELDWSKSDGAMLTSVFWGCFAASRFTCIWLSRVMTSVQLLTICCILLVVSFVGFLVAALLALPWAVWTFTGFIGASMSAIFPTGLSWMEEELVAVTGRTSSAIALASMFILTVNQQVLGYLMETRSAIWLAYLLLAEALACLLTFLLLLLFSRSHLRPRYGTRRQQRQEINDDVTEGQQAETFLRPDV</sequence>
<feature type="compositionally biased region" description="Basic and acidic residues" evidence="4">
    <location>
        <begin position="445"/>
        <end position="458"/>
    </location>
</feature>
<dbReference type="PANTHER" id="PTHR23121">
    <property type="entry name" value="SODIUM-DEPENDENT GLUCOSE TRANSPORTER 1"/>
    <property type="match status" value="1"/>
</dbReference>
<dbReference type="PANTHER" id="PTHR23121:SF9">
    <property type="entry name" value="SODIUM-DEPENDENT GLUCOSE TRANSPORTER 1"/>
    <property type="match status" value="1"/>
</dbReference>
<evidence type="ECO:0000256" key="5">
    <source>
        <dbReference type="SAM" id="Phobius"/>
    </source>
</evidence>
<dbReference type="Gene3D" id="1.20.1250.20">
    <property type="entry name" value="MFS general substrate transporter like domains"/>
    <property type="match status" value="2"/>
</dbReference>
<feature type="transmembrane region" description="Helical" evidence="5">
    <location>
        <begin position="604"/>
        <end position="625"/>
    </location>
</feature>
<keyword evidence="2 5" id="KW-1133">Transmembrane helix</keyword>
<feature type="region of interest" description="Disordered" evidence="4">
    <location>
        <begin position="15"/>
        <end position="69"/>
    </location>
</feature>
<evidence type="ECO:0000256" key="1">
    <source>
        <dbReference type="ARBA" id="ARBA00022692"/>
    </source>
</evidence>
<gene>
    <name evidence="6" type="ORF">BaRGS_00012467</name>
</gene>
<feature type="transmembrane region" description="Helical" evidence="5">
    <location>
        <begin position="121"/>
        <end position="143"/>
    </location>
</feature>
<keyword evidence="3 5" id="KW-0472">Membrane</keyword>
<name>A0ABD0LAX6_9CAEN</name>
<dbReference type="AlphaFoldDB" id="A0ABD0LAX6"/>
<feature type="transmembrane region" description="Helical" evidence="5">
    <location>
        <begin position="403"/>
        <end position="425"/>
    </location>
</feature>
<feature type="transmembrane region" description="Helical" evidence="5">
    <location>
        <begin position="150"/>
        <end position="175"/>
    </location>
</feature>
<feature type="transmembrane region" description="Helical" evidence="5">
    <location>
        <begin position="471"/>
        <end position="489"/>
    </location>
</feature>
<evidence type="ECO:0000313" key="6">
    <source>
        <dbReference type="EMBL" id="KAK7496302.1"/>
    </source>
</evidence>